<evidence type="ECO:0000259" key="1">
    <source>
        <dbReference type="Pfam" id="PF12680"/>
    </source>
</evidence>
<dbReference type="RefSeq" id="WP_160485205.1">
    <property type="nucleotide sequence ID" value="NZ_WUBR01000001.1"/>
</dbReference>
<dbReference type="SUPFAM" id="SSF54427">
    <property type="entry name" value="NTF2-like"/>
    <property type="match status" value="1"/>
</dbReference>
<reference evidence="2 3" key="1">
    <citation type="submission" date="2019-12" db="EMBL/GenBank/DDBJ databases">
        <authorList>
            <person name="Lee S.D."/>
        </authorList>
    </citation>
    <scope>NUCLEOTIDE SEQUENCE [LARGE SCALE GENOMIC DNA]</scope>
    <source>
        <strain evidence="2 3">GH3-10</strain>
    </source>
</reference>
<keyword evidence="3" id="KW-1185">Reference proteome</keyword>
<dbReference type="AlphaFoldDB" id="A0A844XDG1"/>
<name>A0A844XDG1_9SPHN</name>
<organism evidence="2 3">
    <name type="scientific">Aurantiacibacter rhizosphaerae</name>
    <dbReference type="NCBI Taxonomy" id="2691582"/>
    <lineage>
        <taxon>Bacteria</taxon>
        <taxon>Pseudomonadati</taxon>
        <taxon>Pseudomonadota</taxon>
        <taxon>Alphaproteobacteria</taxon>
        <taxon>Sphingomonadales</taxon>
        <taxon>Erythrobacteraceae</taxon>
        <taxon>Aurantiacibacter</taxon>
    </lineage>
</organism>
<comment type="caution">
    <text evidence="2">The sequence shown here is derived from an EMBL/GenBank/DDBJ whole genome shotgun (WGS) entry which is preliminary data.</text>
</comment>
<sequence length="130" mass="14709">MFWSKKTPKNTVKRFIDALNKRDFARVEELLADDFRLIDNTGRSLQGRDQCLELLVRLAELIPDYELTATSIVQRGEDILISGSSQTTDRLMGSASQWRARASKEKMLEWQSYARGSGASLIAQVAKSLQ</sequence>
<dbReference type="InterPro" id="IPR032710">
    <property type="entry name" value="NTF2-like_dom_sf"/>
</dbReference>
<dbReference type="Proteomes" id="UP000461409">
    <property type="component" value="Unassembled WGS sequence"/>
</dbReference>
<dbReference type="Pfam" id="PF12680">
    <property type="entry name" value="SnoaL_2"/>
    <property type="match status" value="1"/>
</dbReference>
<accession>A0A844XDG1</accession>
<dbReference type="Gene3D" id="3.10.450.50">
    <property type="match status" value="1"/>
</dbReference>
<gene>
    <name evidence="2" type="ORF">GRF63_07025</name>
</gene>
<dbReference type="EMBL" id="WUBR01000001">
    <property type="protein sequence ID" value="MWV27654.1"/>
    <property type="molecule type" value="Genomic_DNA"/>
</dbReference>
<protein>
    <submittedName>
        <fullName evidence="2">DUF4440 domain-containing protein</fullName>
    </submittedName>
</protein>
<reference evidence="2 3" key="2">
    <citation type="submission" date="2020-02" db="EMBL/GenBank/DDBJ databases">
        <title>Erythrobacter dongmakensis sp. nov., isolated from a tidal mudflat.</title>
        <authorList>
            <person name="Kim I.S."/>
        </authorList>
    </citation>
    <scope>NUCLEOTIDE SEQUENCE [LARGE SCALE GENOMIC DNA]</scope>
    <source>
        <strain evidence="2 3">GH3-10</strain>
    </source>
</reference>
<feature type="domain" description="SnoaL-like" evidence="1">
    <location>
        <begin position="12"/>
        <end position="91"/>
    </location>
</feature>
<evidence type="ECO:0000313" key="3">
    <source>
        <dbReference type="Proteomes" id="UP000461409"/>
    </source>
</evidence>
<proteinExistence type="predicted"/>
<dbReference type="InterPro" id="IPR037401">
    <property type="entry name" value="SnoaL-like"/>
</dbReference>
<evidence type="ECO:0000313" key="2">
    <source>
        <dbReference type="EMBL" id="MWV27654.1"/>
    </source>
</evidence>